<feature type="compositionally biased region" description="Acidic residues" evidence="1">
    <location>
        <begin position="576"/>
        <end position="592"/>
    </location>
</feature>
<dbReference type="Proteomes" id="UP000287124">
    <property type="component" value="Unassembled WGS sequence"/>
</dbReference>
<reference evidence="2 3" key="1">
    <citation type="submission" date="2017-06" db="EMBL/GenBank/DDBJ databases">
        <title>Comparative genomic analysis of Ambrosia Fusariam Clade fungi.</title>
        <authorList>
            <person name="Stajich J.E."/>
            <person name="Carrillo J."/>
            <person name="Kijimoto T."/>
            <person name="Eskalen A."/>
            <person name="O'Donnell K."/>
            <person name="Kasson M."/>
        </authorList>
    </citation>
    <scope>NUCLEOTIDE SEQUENCE [LARGE SCALE GENOMIC DNA]</scope>
    <source>
        <strain evidence="2 3">UCR1854</strain>
    </source>
</reference>
<name>A0A430LZC2_9HYPO</name>
<comment type="caution">
    <text evidence="2">The sequence shown here is derived from an EMBL/GenBank/DDBJ whole genome shotgun (WGS) entry which is preliminary data.</text>
</comment>
<accession>A0A430LZC2</accession>
<dbReference type="AlphaFoldDB" id="A0A430LZC2"/>
<organism evidence="2 3">
    <name type="scientific">Fusarium euwallaceae</name>
    <dbReference type="NCBI Taxonomy" id="1147111"/>
    <lineage>
        <taxon>Eukaryota</taxon>
        <taxon>Fungi</taxon>
        <taxon>Dikarya</taxon>
        <taxon>Ascomycota</taxon>
        <taxon>Pezizomycotina</taxon>
        <taxon>Sordariomycetes</taxon>
        <taxon>Hypocreomycetidae</taxon>
        <taxon>Hypocreales</taxon>
        <taxon>Nectriaceae</taxon>
        <taxon>Fusarium</taxon>
        <taxon>Fusarium solani species complex</taxon>
    </lineage>
</organism>
<keyword evidence="3" id="KW-1185">Reference proteome</keyword>
<gene>
    <name evidence="2" type="ORF">BHE90_004411</name>
</gene>
<evidence type="ECO:0000313" key="2">
    <source>
        <dbReference type="EMBL" id="RTE81100.1"/>
    </source>
</evidence>
<sequence length="871" mass="96863">MEDAVRPDEKAARDMYARGYRTWSNLYEHASKDVHLLRNCLQRLRTPFPRLPQFPNNLDIDKSFSGAAFAKGRNTWLPAEELDHLPPFQDELVVDVAWDKPTQILLTSDVRRSKTTLPDIFRRQSNHIPVLLQAWAYILAARWTELIPEAHISHNADSRLRGDLDASLLPNNNQDSAIINVGEVGRDAARWWDDILSVEGGWDATIRSTKGGLLHSPWSTTLVSERPLVISAKIKTETSTSKETTTSSDAAYSYLTDYCNLHGIDDDVSLAALAAALQIPAIKYDRRRIELPIPDPAQDGLRTKRDHADTSLFTLQDRLPLDRLLTLSCNARGTKALLSSAFFELDVTSNICGMWLQGSFAFLNTIKDPHSLLKTLIHRDPDIGFLWVGAFITGGYHKTLREGRSGGWIIELAAAAWTGTLMSFIQAPVPHLAVGAQSISRADECRLLYLCHEINYTTPPLLPFAPFGSTALHDTNLDVRKHSLCGRDHGLQYSHWKWHCKDDTEFDQEPHVPTITTRPKNGQLLNHGTAVDVDYDEYDSEDENSEMVTRNIFTWLRGEDGFPVAEREIREHEWIDNLDDGDDSPVEGDTEEQAPKKSEEAGYEVSYPNCGILPASSRNNGLRRFFQPYLLDFDGDRGDYYGQKINGDNDGVPGSGAINDPGWKGMAGPRWSPDSRQLVFWQTHTVSPSCGGDNPLPCYPSKEQGGRNYRMYIATFTSRSASPPAPVKEHSDTIPWGVPYVPGSQVTPKPGLVGGIYTLYGKSSGEAKVNITWGTAPEIGTVSVVYKNYSLDGKSFLNGNESVTGSVERLTDFSFDWYSDIRQTGAVKGTKKTSPGGYHANIDVMTNDLTSNGTLTTTLDGVEWRSPRSGT</sequence>
<feature type="region of interest" description="Disordered" evidence="1">
    <location>
        <begin position="573"/>
        <end position="602"/>
    </location>
</feature>
<dbReference type="EMBL" id="MIKF01000046">
    <property type="protein sequence ID" value="RTE81100.1"/>
    <property type="molecule type" value="Genomic_DNA"/>
</dbReference>
<protein>
    <submittedName>
        <fullName evidence="2">Uncharacterized protein</fullName>
    </submittedName>
</protein>
<evidence type="ECO:0000313" key="3">
    <source>
        <dbReference type="Proteomes" id="UP000287124"/>
    </source>
</evidence>
<proteinExistence type="predicted"/>
<evidence type="ECO:0000256" key="1">
    <source>
        <dbReference type="SAM" id="MobiDB-lite"/>
    </source>
</evidence>